<keyword evidence="2" id="KW-1185">Reference proteome</keyword>
<evidence type="ECO:0000313" key="1">
    <source>
        <dbReference type="EMBL" id="RMX67711.1"/>
    </source>
</evidence>
<dbReference type="AlphaFoldDB" id="A0A3M6VNT2"/>
<protein>
    <submittedName>
        <fullName evidence="1">Uncharacterized protein</fullName>
    </submittedName>
</protein>
<dbReference type="Gene3D" id="3.90.1150.10">
    <property type="entry name" value="Aspartate Aminotransferase, domain 1"/>
    <property type="match status" value="1"/>
</dbReference>
<comment type="caution">
    <text evidence="1">The sequence shown here is derived from an EMBL/GenBank/DDBJ whole genome shotgun (WGS) entry which is preliminary data.</text>
</comment>
<name>A0A3M6VNT2_9STRA</name>
<accession>A0A3M6VNT2</accession>
<evidence type="ECO:0000313" key="2">
    <source>
        <dbReference type="Proteomes" id="UP000282087"/>
    </source>
</evidence>
<proteinExistence type="predicted"/>
<dbReference type="Proteomes" id="UP000282087">
    <property type="component" value="Unassembled WGS sequence"/>
</dbReference>
<gene>
    <name evidence="1" type="ORF">DD238_001470</name>
</gene>
<dbReference type="EMBL" id="QLLG01000159">
    <property type="protein sequence ID" value="RMX67711.1"/>
    <property type="molecule type" value="Genomic_DNA"/>
</dbReference>
<sequence length="59" mass="6606">MKHQFDRLAEDHINAQVFAYGISSIRGIEIDPNAVESEHRLFQVDFGCQAGRNDAGTET</sequence>
<dbReference type="InterPro" id="IPR015422">
    <property type="entry name" value="PyrdxlP-dep_Trfase_small"/>
</dbReference>
<organism evidence="1 2">
    <name type="scientific">Peronospora effusa</name>
    <dbReference type="NCBI Taxonomy" id="542832"/>
    <lineage>
        <taxon>Eukaryota</taxon>
        <taxon>Sar</taxon>
        <taxon>Stramenopiles</taxon>
        <taxon>Oomycota</taxon>
        <taxon>Peronosporomycetes</taxon>
        <taxon>Peronosporales</taxon>
        <taxon>Peronosporaceae</taxon>
        <taxon>Peronospora</taxon>
    </lineage>
</organism>
<reference evidence="1 2" key="1">
    <citation type="submission" date="2018-06" db="EMBL/GenBank/DDBJ databases">
        <title>Comparative genomics of downy mildews reveals potential adaptations to biotrophy.</title>
        <authorList>
            <person name="Fletcher K."/>
            <person name="Klosterman S.J."/>
            <person name="Derevnina L."/>
            <person name="Martin F."/>
            <person name="Koike S."/>
            <person name="Reyes Chin-Wo S."/>
            <person name="Mou B."/>
            <person name="Michelmore R."/>
        </authorList>
    </citation>
    <scope>NUCLEOTIDE SEQUENCE [LARGE SCALE GENOMIC DNA]</scope>
    <source>
        <strain evidence="1 2">R14</strain>
    </source>
</reference>